<dbReference type="Pfam" id="PF01380">
    <property type="entry name" value="SIS"/>
    <property type="match status" value="2"/>
</dbReference>
<dbReference type="InterPro" id="IPR017932">
    <property type="entry name" value="GATase_2_dom"/>
</dbReference>
<evidence type="ECO:0000256" key="8">
    <source>
        <dbReference type="ARBA" id="ARBA00022737"/>
    </source>
</evidence>
<dbReference type="InterPro" id="IPR029055">
    <property type="entry name" value="Ntn_hydrolases_N"/>
</dbReference>
<evidence type="ECO:0000313" key="14">
    <source>
        <dbReference type="Proteomes" id="UP000053719"/>
    </source>
</evidence>
<evidence type="ECO:0000256" key="10">
    <source>
        <dbReference type="HAMAP-Rule" id="MF_00164"/>
    </source>
</evidence>
<evidence type="ECO:0000259" key="12">
    <source>
        <dbReference type="PROSITE" id="PS51464"/>
    </source>
</evidence>
<feature type="active site" description="For Fru-6P isomerization activity" evidence="10">
    <location>
        <position position="600"/>
    </location>
</feature>
<dbReference type="SUPFAM" id="SSF53697">
    <property type="entry name" value="SIS domain"/>
    <property type="match status" value="1"/>
</dbReference>
<dbReference type="InterPro" id="IPR001347">
    <property type="entry name" value="SIS_dom"/>
</dbReference>
<keyword evidence="6 10" id="KW-0032">Aminotransferase</keyword>
<feature type="initiator methionine" description="Removed" evidence="10">
    <location>
        <position position="1"/>
    </location>
</feature>
<feature type="active site" description="Nucleophile; for GATase activity" evidence="10">
    <location>
        <position position="2"/>
    </location>
</feature>
<evidence type="ECO:0000259" key="11">
    <source>
        <dbReference type="PROSITE" id="PS51278"/>
    </source>
</evidence>
<dbReference type="FunFam" id="3.40.50.10490:FF:000001">
    <property type="entry name" value="Glutamine--fructose-6-phosphate aminotransferase [isomerizing]"/>
    <property type="match status" value="1"/>
</dbReference>
<dbReference type="PROSITE" id="PS51278">
    <property type="entry name" value="GATASE_TYPE_2"/>
    <property type="match status" value="1"/>
</dbReference>
<evidence type="ECO:0000256" key="4">
    <source>
        <dbReference type="ARBA" id="ARBA00016090"/>
    </source>
</evidence>
<name>A0A0V8E1R6_LACLL</name>
<dbReference type="GO" id="GO:0005975">
    <property type="term" value="P:carbohydrate metabolic process"/>
    <property type="evidence" value="ECO:0007669"/>
    <property type="project" value="UniProtKB-UniRule"/>
</dbReference>
<dbReference type="GO" id="GO:0006002">
    <property type="term" value="P:fructose 6-phosphate metabolic process"/>
    <property type="evidence" value="ECO:0007669"/>
    <property type="project" value="TreeGrafter"/>
</dbReference>
<dbReference type="InterPro" id="IPR046348">
    <property type="entry name" value="SIS_dom_sf"/>
</dbReference>
<keyword evidence="7 10" id="KW-0808">Transferase</keyword>
<dbReference type="PANTHER" id="PTHR10937:SF0">
    <property type="entry name" value="GLUTAMINE--FRUCTOSE-6-PHOSPHATE TRANSAMINASE (ISOMERIZING)"/>
    <property type="match status" value="1"/>
</dbReference>
<dbReference type="Pfam" id="PF13522">
    <property type="entry name" value="GATase_6"/>
    <property type="match status" value="1"/>
</dbReference>
<dbReference type="CDD" id="cd05009">
    <property type="entry name" value="SIS_GlmS_GlmD_2"/>
    <property type="match status" value="1"/>
</dbReference>
<dbReference type="SUPFAM" id="SSF56235">
    <property type="entry name" value="N-terminal nucleophile aminohydrolases (Ntn hydrolases)"/>
    <property type="match status" value="1"/>
</dbReference>
<dbReference type="InterPro" id="IPR035466">
    <property type="entry name" value="GlmS/AgaS_SIS"/>
</dbReference>
<feature type="domain" description="Glutamine amidotransferase type-2" evidence="11">
    <location>
        <begin position="2"/>
        <end position="219"/>
    </location>
</feature>
<evidence type="ECO:0000256" key="3">
    <source>
        <dbReference type="ARBA" id="ARBA00012916"/>
    </source>
</evidence>
<dbReference type="Gene3D" id="3.40.50.10490">
    <property type="entry name" value="Glucose-6-phosphate isomerase like protein, domain 1"/>
    <property type="match status" value="2"/>
</dbReference>
<dbReference type="GO" id="GO:0006047">
    <property type="term" value="P:UDP-N-acetylglucosamine metabolic process"/>
    <property type="evidence" value="ECO:0007669"/>
    <property type="project" value="TreeGrafter"/>
</dbReference>
<comment type="caution">
    <text evidence="13">The sequence shown here is derived from an EMBL/GenBank/DDBJ whole genome shotgun (WGS) entry which is preliminary data.</text>
</comment>
<dbReference type="PATRIC" id="fig|1360.114.peg.2101"/>
<evidence type="ECO:0000256" key="1">
    <source>
        <dbReference type="ARBA" id="ARBA00001031"/>
    </source>
</evidence>
<dbReference type="EC" id="2.6.1.16" evidence="3 10"/>
<accession>A0A0V8E1R6</accession>
<dbReference type="RefSeq" id="WP_058211979.1">
    <property type="nucleotide sequence ID" value="NZ_LKLU01000101.1"/>
</dbReference>
<evidence type="ECO:0000256" key="9">
    <source>
        <dbReference type="ARBA" id="ARBA00022962"/>
    </source>
</evidence>
<dbReference type="FunFam" id="3.40.50.10490:FF:000022">
    <property type="entry name" value="Glutamine--fructose-6-phosphate aminotransferase [isomerizing]"/>
    <property type="match status" value="1"/>
</dbReference>
<dbReference type="NCBIfam" id="NF001484">
    <property type="entry name" value="PRK00331.1"/>
    <property type="match status" value="1"/>
</dbReference>
<keyword evidence="5 10" id="KW-0963">Cytoplasm</keyword>
<dbReference type="CDD" id="cd00714">
    <property type="entry name" value="GFAT"/>
    <property type="match status" value="1"/>
</dbReference>
<dbReference type="CDD" id="cd05008">
    <property type="entry name" value="SIS_GlmS_GlmD_1"/>
    <property type="match status" value="1"/>
</dbReference>
<comment type="subcellular location">
    <subcellularLocation>
        <location evidence="2 10">Cytoplasm</location>
    </subcellularLocation>
</comment>
<dbReference type="Gene3D" id="3.60.20.10">
    <property type="entry name" value="Glutamine Phosphoribosylpyrophosphate, subunit 1, domain 1"/>
    <property type="match status" value="1"/>
</dbReference>
<dbReference type="PROSITE" id="PS51464">
    <property type="entry name" value="SIS"/>
    <property type="match status" value="2"/>
</dbReference>
<dbReference type="InterPro" id="IPR047084">
    <property type="entry name" value="GFAT_N"/>
</dbReference>
<dbReference type="EMBL" id="LKLU01000101">
    <property type="protein sequence ID" value="KSU19790.1"/>
    <property type="molecule type" value="Genomic_DNA"/>
</dbReference>
<evidence type="ECO:0000256" key="6">
    <source>
        <dbReference type="ARBA" id="ARBA00022576"/>
    </source>
</evidence>
<dbReference type="HAMAP" id="MF_00164">
    <property type="entry name" value="GlmS"/>
    <property type="match status" value="1"/>
</dbReference>
<comment type="catalytic activity">
    <reaction evidence="1 10">
        <text>D-fructose 6-phosphate + L-glutamine = D-glucosamine 6-phosphate + L-glutamate</text>
        <dbReference type="Rhea" id="RHEA:13237"/>
        <dbReference type="ChEBI" id="CHEBI:29985"/>
        <dbReference type="ChEBI" id="CHEBI:58359"/>
        <dbReference type="ChEBI" id="CHEBI:58725"/>
        <dbReference type="ChEBI" id="CHEBI:61527"/>
        <dbReference type="EC" id="2.6.1.16"/>
    </reaction>
</comment>
<dbReference type="InterPro" id="IPR035490">
    <property type="entry name" value="GlmS/FrlB_SIS"/>
</dbReference>
<evidence type="ECO:0000256" key="5">
    <source>
        <dbReference type="ARBA" id="ARBA00022490"/>
    </source>
</evidence>
<reference evidence="14" key="1">
    <citation type="submission" date="2015-10" db="EMBL/GenBank/DDBJ databases">
        <title>Draft Genome Sequences of 11 Lactococcus lactis subspecies cremoris strains.</title>
        <authorList>
            <person name="Wels M."/>
            <person name="Backus L."/>
            <person name="Boekhorst J."/>
            <person name="Dijkstra A."/>
            <person name="Beerthuizen M."/>
            <person name="Kelly W."/>
            <person name="Siezen R."/>
            <person name="Bachmann H."/>
            <person name="Van Hijum S."/>
        </authorList>
    </citation>
    <scope>NUCLEOTIDE SEQUENCE [LARGE SCALE GENOMIC DNA]</scope>
    <source>
        <strain evidence="14">M20</strain>
    </source>
</reference>
<dbReference type="GO" id="GO:0097367">
    <property type="term" value="F:carbohydrate derivative binding"/>
    <property type="evidence" value="ECO:0007669"/>
    <property type="project" value="InterPro"/>
</dbReference>
<dbReference type="GO" id="GO:0004360">
    <property type="term" value="F:glutamine-fructose-6-phosphate transaminase (isomerizing) activity"/>
    <property type="evidence" value="ECO:0007669"/>
    <property type="project" value="UniProtKB-UniRule"/>
</dbReference>
<evidence type="ECO:0000256" key="2">
    <source>
        <dbReference type="ARBA" id="ARBA00004496"/>
    </source>
</evidence>
<dbReference type="InterPro" id="IPR005855">
    <property type="entry name" value="GFAT"/>
</dbReference>
<dbReference type="Proteomes" id="UP000053719">
    <property type="component" value="Unassembled WGS sequence"/>
</dbReference>
<dbReference type="GO" id="GO:0006487">
    <property type="term" value="P:protein N-linked glycosylation"/>
    <property type="evidence" value="ECO:0007669"/>
    <property type="project" value="TreeGrafter"/>
</dbReference>
<keyword evidence="9" id="KW-0315">Glutamine amidotransferase</keyword>
<protein>
    <recommendedName>
        <fullName evidence="4 10">Glutamine--fructose-6-phosphate aminotransferase [isomerizing]</fullName>
        <ecNumber evidence="3 10">2.6.1.16</ecNumber>
    </recommendedName>
    <alternativeName>
        <fullName evidence="10">D-fructose-6-phosphate amidotransferase</fullName>
    </alternativeName>
    <alternativeName>
        <fullName evidence="10">GFAT</fullName>
    </alternativeName>
    <alternativeName>
        <fullName evidence="10">Glucosamine-6-phosphate synthase</fullName>
    </alternativeName>
    <alternativeName>
        <fullName evidence="10">Hexosephosphate aminotransferase</fullName>
    </alternativeName>
    <alternativeName>
        <fullName evidence="10">L-glutamine--D-fructose-6-phosphate amidotransferase</fullName>
    </alternativeName>
</protein>
<dbReference type="FunFam" id="3.60.20.10:FF:000006">
    <property type="entry name" value="Glutamine--fructose-6-phosphate aminotransferase [isomerizing]"/>
    <property type="match status" value="1"/>
</dbReference>
<gene>
    <name evidence="10" type="primary">glmS</name>
    <name evidence="13" type="ORF">M20_1797</name>
</gene>
<dbReference type="GO" id="GO:0005829">
    <property type="term" value="C:cytosol"/>
    <property type="evidence" value="ECO:0007669"/>
    <property type="project" value="TreeGrafter"/>
</dbReference>
<dbReference type="AlphaFoldDB" id="A0A0V8E1R6"/>
<evidence type="ECO:0000256" key="7">
    <source>
        <dbReference type="ARBA" id="ARBA00022679"/>
    </source>
</evidence>
<sequence>MCGIVGVVGSKNATDILMQGLEKLEYRGYDSAGIFVNGQETAAKLVKSVGRIADLRGKLGIDVSGTAGIGHTRWATHGKPTEDNAHPHTSTSGRFILVHNGVIENFVELKNEFLMNDTFKGQTDTEIAVHLIAKFAEEEGLSTLEAFKKALSLIQGSYAFALMDSEDAEVIYVAKNKSPLLIGLGEGYNMVCSDAMAMIRETSEFMEIHDKELVVLTKDNVTVMDYEGNVLSRESYTAELDLSDIGKGTYPFYMLKEIDEQPAVMRKLIATYANEDGTMKVDQDIIKGIQEADRIYIIAAGTSYHAGFGAKMMLESLTNTPVELGLASEWGYNMPLLSQKPFFIFLSQSGETADSRQVLVKVNELGLPSLTVTNVPGSTLSREATYTMLIGAGPEIAVASTKAYTGQIATLAFLAKAVGEAEGEVKAKEFDLVKELSLVAQSIEATLSEKDEIAAIVADLLPTTRNAFYIGRKQDYYVAMEASLKLKEISYIQCEGFAAGELKHGTISLIEKGTPVLALISNNEEVAAHTRGNVMETVARGASAITIVEEGVAREDDTIVVNQVHPYLSAISMVIPTQLIAYYASMQRGLDVDKPRNLAKAVTVE</sequence>
<dbReference type="PANTHER" id="PTHR10937">
    <property type="entry name" value="GLUCOSAMINE--FRUCTOSE-6-PHOSPHATE AMINOTRANSFERASE, ISOMERIZING"/>
    <property type="match status" value="1"/>
</dbReference>
<keyword evidence="8" id="KW-0677">Repeat</keyword>
<feature type="domain" description="SIS" evidence="12">
    <location>
        <begin position="457"/>
        <end position="595"/>
    </location>
</feature>
<dbReference type="NCBIfam" id="TIGR01135">
    <property type="entry name" value="glmS"/>
    <property type="match status" value="1"/>
</dbReference>
<evidence type="ECO:0000313" key="13">
    <source>
        <dbReference type="EMBL" id="KSU19790.1"/>
    </source>
</evidence>
<comment type="function">
    <text evidence="10">Catalyzes the first step in hexosamine metabolism, converting fructose-6P into glucosamine-6P using glutamine as a nitrogen source.</text>
</comment>
<organism evidence="13 14">
    <name type="scientific">Lactococcus lactis subsp. lactis</name>
    <name type="common">Streptococcus lactis</name>
    <dbReference type="NCBI Taxonomy" id="1360"/>
    <lineage>
        <taxon>Bacteria</taxon>
        <taxon>Bacillati</taxon>
        <taxon>Bacillota</taxon>
        <taxon>Bacilli</taxon>
        <taxon>Lactobacillales</taxon>
        <taxon>Streptococcaceae</taxon>
        <taxon>Lactococcus</taxon>
    </lineage>
</organism>
<comment type="subunit">
    <text evidence="10">Homodimer.</text>
</comment>
<feature type="domain" description="SIS" evidence="12">
    <location>
        <begin position="285"/>
        <end position="424"/>
    </location>
</feature>
<proteinExistence type="inferred from homology"/>